<reference evidence="1" key="1">
    <citation type="journal article" date="2019" name="bioRxiv">
        <title>The Genome of the Zebra Mussel, Dreissena polymorpha: A Resource for Invasive Species Research.</title>
        <authorList>
            <person name="McCartney M.A."/>
            <person name="Auch B."/>
            <person name="Kono T."/>
            <person name="Mallez S."/>
            <person name="Zhang Y."/>
            <person name="Obille A."/>
            <person name="Becker A."/>
            <person name="Abrahante J.E."/>
            <person name="Garbe J."/>
            <person name="Badalamenti J.P."/>
            <person name="Herman A."/>
            <person name="Mangelson H."/>
            <person name="Liachko I."/>
            <person name="Sullivan S."/>
            <person name="Sone E.D."/>
            <person name="Koren S."/>
            <person name="Silverstein K.A.T."/>
            <person name="Beckman K.B."/>
            <person name="Gohl D.M."/>
        </authorList>
    </citation>
    <scope>NUCLEOTIDE SEQUENCE</scope>
    <source>
        <strain evidence="1">Duluth1</strain>
        <tissue evidence="1">Whole animal</tissue>
    </source>
</reference>
<gene>
    <name evidence="1" type="ORF">DPMN_037658</name>
</gene>
<protein>
    <submittedName>
        <fullName evidence="1">Uncharacterized protein</fullName>
    </submittedName>
</protein>
<dbReference type="EMBL" id="JAIWYP010000002">
    <property type="protein sequence ID" value="KAH3874415.1"/>
    <property type="molecule type" value="Genomic_DNA"/>
</dbReference>
<dbReference type="AlphaFoldDB" id="A0A9D4MBR5"/>
<evidence type="ECO:0000313" key="2">
    <source>
        <dbReference type="Proteomes" id="UP000828390"/>
    </source>
</evidence>
<dbReference type="Proteomes" id="UP000828390">
    <property type="component" value="Unassembled WGS sequence"/>
</dbReference>
<proteinExistence type="predicted"/>
<name>A0A9D4MBR5_DREPO</name>
<organism evidence="1 2">
    <name type="scientific">Dreissena polymorpha</name>
    <name type="common">Zebra mussel</name>
    <name type="synonym">Mytilus polymorpha</name>
    <dbReference type="NCBI Taxonomy" id="45954"/>
    <lineage>
        <taxon>Eukaryota</taxon>
        <taxon>Metazoa</taxon>
        <taxon>Spiralia</taxon>
        <taxon>Lophotrochozoa</taxon>
        <taxon>Mollusca</taxon>
        <taxon>Bivalvia</taxon>
        <taxon>Autobranchia</taxon>
        <taxon>Heteroconchia</taxon>
        <taxon>Euheterodonta</taxon>
        <taxon>Imparidentia</taxon>
        <taxon>Neoheterodontei</taxon>
        <taxon>Myida</taxon>
        <taxon>Dreissenoidea</taxon>
        <taxon>Dreissenidae</taxon>
        <taxon>Dreissena</taxon>
    </lineage>
</organism>
<comment type="caution">
    <text evidence="1">The sequence shown here is derived from an EMBL/GenBank/DDBJ whole genome shotgun (WGS) entry which is preliminary data.</text>
</comment>
<evidence type="ECO:0000313" key="1">
    <source>
        <dbReference type="EMBL" id="KAH3874415.1"/>
    </source>
</evidence>
<reference evidence="1" key="2">
    <citation type="submission" date="2020-11" db="EMBL/GenBank/DDBJ databases">
        <authorList>
            <person name="McCartney M.A."/>
            <person name="Auch B."/>
            <person name="Kono T."/>
            <person name="Mallez S."/>
            <person name="Becker A."/>
            <person name="Gohl D.M."/>
            <person name="Silverstein K.A.T."/>
            <person name="Koren S."/>
            <person name="Bechman K.B."/>
            <person name="Herman A."/>
            <person name="Abrahante J.E."/>
            <person name="Garbe J."/>
        </authorList>
    </citation>
    <scope>NUCLEOTIDE SEQUENCE</scope>
    <source>
        <strain evidence="1">Duluth1</strain>
        <tissue evidence="1">Whole animal</tissue>
    </source>
</reference>
<accession>A0A9D4MBR5</accession>
<sequence length="59" mass="6593">MKMIRPHGGCLSLLLAGDKGKVLLQNKVVFSWSSPSYVEVKLHDNGSHVTLRQLVYIVE</sequence>
<keyword evidence="2" id="KW-1185">Reference proteome</keyword>